<dbReference type="EMBL" id="CP010028">
    <property type="protein sequence ID" value="AIZ45162.1"/>
    <property type="molecule type" value="Genomic_DNA"/>
</dbReference>
<protein>
    <recommendedName>
        <fullName evidence="6">Very short patch repair endonuclease</fullName>
        <ecNumber evidence="6">3.1.-.-</ecNumber>
    </recommendedName>
</protein>
<dbReference type="Gene3D" id="3.40.960.10">
    <property type="entry name" value="VSR Endonuclease"/>
    <property type="match status" value="1"/>
</dbReference>
<dbReference type="Pfam" id="PF03852">
    <property type="entry name" value="Vsr"/>
    <property type="match status" value="1"/>
</dbReference>
<dbReference type="GO" id="GO:0004519">
    <property type="term" value="F:endonuclease activity"/>
    <property type="evidence" value="ECO:0007669"/>
    <property type="project" value="UniProtKB-KW"/>
</dbReference>
<dbReference type="InterPro" id="IPR011335">
    <property type="entry name" value="Restrct_endonuc-II-like"/>
</dbReference>
<evidence type="ECO:0000256" key="3">
    <source>
        <dbReference type="ARBA" id="ARBA00022763"/>
    </source>
</evidence>
<reference evidence="8" key="1">
    <citation type="submission" date="2014-11" db="EMBL/GenBank/DDBJ databases">
        <title>Hymenobacter sp. DG25B genome submission.</title>
        <authorList>
            <person name="Jung H.-Y."/>
            <person name="Kim M.K."/>
            <person name="Srinivasan S."/>
            <person name="Lim S."/>
        </authorList>
    </citation>
    <scope>NUCLEOTIDE SEQUENCE [LARGE SCALE GENOMIC DNA]</scope>
    <source>
        <strain evidence="8">DY59</strain>
    </source>
</reference>
<name>A0A0A7KG60_9DEIO</name>
<dbReference type="AlphaFoldDB" id="A0A0A7KG60"/>
<evidence type="ECO:0000256" key="2">
    <source>
        <dbReference type="ARBA" id="ARBA00022759"/>
    </source>
</evidence>
<dbReference type="HOGENOM" id="CLU_111913_3_0_0"/>
<evidence type="ECO:0000256" key="6">
    <source>
        <dbReference type="PIRNR" id="PIRNR018267"/>
    </source>
</evidence>
<comment type="function">
    <text evidence="6">May nick specific sequences that contain T:G mispairs resulting from m5C-deamination.</text>
</comment>
<accession>A0A0A7KG60</accession>
<organism evidence="7 8">
    <name type="scientific">Deinococcus radiopugnans</name>
    <dbReference type="NCBI Taxonomy" id="57497"/>
    <lineage>
        <taxon>Bacteria</taxon>
        <taxon>Thermotogati</taxon>
        <taxon>Deinococcota</taxon>
        <taxon>Deinococci</taxon>
        <taxon>Deinococcales</taxon>
        <taxon>Deinococcaceae</taxon>
        <taxon>Deinococcus</taxon>
    </lineage>
</organism>
<evidence type="ECO:0000256" key="5">
    <source>
        <dbReference type="ARBA" id="ARBA00023204"/>
    </source>
</evidence>
<keyword evidence="4 6" id="KW-0378">Hydrolase</keyword>
<keyword evidence="1 6" id="KW-0540">Nuclease</keyword>
<evidence type="ECO:0000313" key="7">
    <source>
        <dbReference type="EMBL" id="AIZ45162.1"/>
    </source>
</evidence>
<dbReference type="EC" id="3.1.-.-" evidence="6"/>
<sequence length="156" mass="17603">MPDRLTKEQRSALMGRVRQKDTAPELALRSALHRRGLRFRKNVRGLPGSPDVVFPGAKVAVFVDGDFWHGRDFAAWSAKLQPFWKAKIERNIERDRGNVADLEALGWQVLRVWEKDVKKRLPDVVEEVASLVSARRAGRRVRAGAGLDVQATVRLG</sequence>
<evidence type="ECO:0000313" key="8">
    <source>
        <dbReference type="Proteomes" id="UP000030634"/>
    </source>
</evidence>
<proteinExistence type="inferred from homology"/>
<keyword evidence="2 6" id="KW-0255">Endonuclease</keyword>
<comment type="similarity">
    <text evidence="6">Belongs to the vsr family.</text>
</comment>
<gene>
    <name evidence="7" type="ORF">QR90_08680</name>
</gene>
<dbReference type="RefSeq" id="WP_039683884.1">
    <property type="nucleotide sequence ID" value="NZ_CP010028.1"/>
</dbReference>
<dbReference type="Proteomes" id="UP000030634">
    <property type="component" value="Chromosome"/>
</dbReference>
<dbReference type="InterPro" id="IPR004603">
    <property type="entry name" value="DNA_mismatch_endonuc_vsr"/>
</dbReference>
<keyword evidence="5 6" id="KW-0234">DNA repair</keyword>
<dbReference type="GO" id="GO:0006298">
    <property type="term" value="P:mismatch repair"/>
    <property type="evidence" value="ECO:0007669"/>
    <property type="project" value="UniProtKB-UniRule"/>
</dbReference>
<dbReference type="STRING" id="1182571.QR90_08680"/>
<keyword evidence="3 6" id="KW-0227">DNA damage</keyword>
<dbReference type="SUPFAM" id="SSF52980">
    <property type="entry name" value="Restriction endonuclease-like"/>
    <property type="match status" value="1"/>
</dbReference>
<evidence type="ECO:0000256" key="1">
    <source>
        <dbReference type="ARBA" id="ARBA00022722"/>
    </source>
</evidence>
<dbReference type="GO" id="GO:0016787">
    <property type="term" value="F:hydrolase activity"/>
    <property type="evidence" value="ECO:0007669"/>
    <property type="project" value="UniProtKB-KW"/>
</dbReference>
<dbReference type="CDD" id="cd00221">
    <property type="entry name" value="Vsr"/>
    <property type="match status" value="1"/>
</dbReference>
<dbReference type="KEGG" id="dsw:QR90_08680"/>
<dbReference type="PIRSF" id="PIRSF018267">
    <property type="entry name" value="VSR_endonuc"/>
    <property type="match status" value="1"/>
</dbReference>
<dbReference type="NCBIfam" id="TIGR00632">
    <property type="entry name" value="vsr"/>
    <property type="match status" value="1"/>
</dbReference>
<evidence type="ECO:0000256" key="4">
    <source>
        <dbReference type="ARBA" id="ARBA00022801"/>
    </source>
</evidence>